<accession>F2UFF4</accession>
<keyword evidence="3" id="KW-0732">Signal</keyword>
<dbReference type="GeneID" id="16072539"/>
<evidence type="ECO:0000256" key="2">
    <source>
        <dbReference type="SAM" id="Phobius"/>
    </source>
</evidence>
<dbReference type="AlphaFoldDB" id="F2UFF4"/>
<evidence type="ECO:0000256" key="3">
    <source>
        <dbReference type="SAM" id="SignalP"/>
    </source>
</evidence>
<dbReference type="KEGG" id="sre:PTSG_06593"/>
<feature type="chain" id="PRO_5003290616" description="Malectin domain-containing protein" evidence="3">
    <location>
        <begin position="30"/>
        <end position="366"/>
    </location>
</feature>
<dbReference type="InParanoid" id="F2UFF4"/>
<evidence type="ECO:0008006" key="6">
    <source>
        <dbReference type="Google" id="ProtNLM"/>
    </source>
</evidence>
<reference evidence="4" key="1">
    <citation type="submission" date="2009-08" db="EMBL/GenBank/DDBJ databases">
        <title>Annotation of Salpingoeca rosetta.</title>
        <authorList>
            <consortium name="The Broad Institute Genome Sequencing Platform"/>
            <person name="Russ C."/>
            <person name="Cuomo C."/>
            <person name="Burger G."/>
            <person name="Gray M.W."/>
            <person name="Holland P.W.H."/>
            <person name="King N."/>
            <person name="Lang F.B.F."/>
            <person name="Roger A.J."/>
            <person name="Ruiz-Trillo I."/>
            <person name="Young S.K."/>
            <person name="Zeng Q."/>
            <person name="Gargeya S."/>
            <person name="Alvarado L."/>
            <person name="Berlin A."/>
            <person name="Chapman S.B."/>
            <person name="Chen Z."/>
            <person name="Freedman E."/>
            <person name="Gellesch M."/>
            <person name="Goldberg J."/>
            <person name="Griggs A."/>
            <person name="Gujja S."/>
            <person name="Heilman E."/>
            <person name="Heiman D."/>
            <person name="Howarth C."/>
            <person name="Mehta T."/>
            <person name="Neiman D."/>
            <person name="Pearson M."/>
            <person name="Roberts A."/>
            <person name="Saif S."/>
            <person name="Shea T."/>
            <person name="Shenoy N."/>
            <person name="Sisk P."/>
            <person name="Stolte C."/>
            <person name="Sykes S."/>
            <person name="White J."/>
            <person name="Yandava C."/>
            <person name="Haas B."/>
            <person name="Nusbaum C."/>
            <person name="Birren B."/>
        </authorList>
    </citation>
    <scope>NUCLEOTIDE SEQUENCE [LARGE SCALE GENOMIC DNA]</scope>
    <source>
        <strain evidence="4">ATCC 50818</strain>
    </source>
</reference>
<dbReference type="RefSeq" id="XP_004991979.1">
    <property type="nucleotide sequence ID" value="XM_004991922.1"/>
</dbReference>
<name>F2UFF4_SALR5</name>
<dbReference type="EMBL" id="GL832972">
    <property type="protein sequence ID" value="EGD75522.1"/>
    <property type="molecule type" value="Genomic_DNA"/>
</dbReference>
<feature type="region of interest" description="Disordered" evidence="1">
    <location>
        <begin position="229"/>
        <end position="258"/>
    </location>
</feature>
<gene>
    <name evidence="4" type="ORF">PTSG_06593</name>
</gene>
<feature type="compositionally biased region" description="Low complexity" evidence="1">
    <location>
        <begin position="240"/>
        <end position="258"/>
    </location>
</feature>
<keyword evidence="2" id="KW-0472">Membrane</keyword>
<evidence type="ECO:0000313" key="4">
    <source>
        <dbReference type="EMBL" id="EGD75522.1"/>
    </source>
</evidence>
<keyword evidence="2" id="KW-0812">Transmembrane</keyword>
<evidence type="ECO:0000256" key="1">
    <source>
        <dbReference type="SAM" id="MobiDB-lite"/>
    </source>
</evidence>
<organism evidence="5">
    <name type="scientific">Salpingoeca rosetta (strain ATCC 50818 / BSB-021)</name>
    <dbReference type="NCBI Taxonomy" id="946362"/>
    <lineage>
        <taxon>Eukaryota</taxon>
        <taxon>Choanoflagellata</taxon>
        <taxon>Craspedida</taxon>
        <taxon>Salpingoecidae</taxon>
        <taxon>Salpingoeca</taxon>
    </lineage>
</organism>
<evidence type="ECO:0000313" key="5">
    <source>
        <dbReference type="Proteomes" id="UP000007799"/>
    </source>
</evidence>
<sequence length="366" mass="38512">MRSVWLFTTTTAVVASVLIALLTAPSAAARNYTCFRTCPQGNLSACDTALDSQHENWYIDAAPTTASVRIAGDWQHVEDDGASLQVTSSSAYLGGYFLDDRDQDKGEKSVTFTMRVPLPGTYKVVLLHPASDVAASAVPVGITSFQANDVAVGVDRKVDQRTQSHPDLGGTYLGTFTNVSTHIVVAVTTTNTHVETDNFLGNHVLVDGLLLQPTEVDVCGLLTTTTTTAASQSTGGGASTAGRTSTAEATAAPATTTRPGLTAGGSATFIESDAFIIIACAAGFLMVCGLIVLVVMWRVSRNRNAVDDNKDKDGDKKAQGEGAVVEVDGEQTGVVRAVSVAIIDDEFLDQGAIWEWDRVDCKDSKA</sequence>
<feature type="signal peptide" evidence="3">
    <location>
        <begin position="1"/>
        <end position="29"/>
    </location>
</feature>
<feature type="transmembrane region" description="Helical" evidence="2">
    <location>
        <begin position="274"/>
        <end position="297"/>
    </location>
</feature>
<proteinExistence type="predicted"/>
<keyword evidence="5" id="KW-1185">Reference proteome</keyword>
<protein>
    <recommendedName>
        <fullName evidence="6">Malectin domain-containing protein</fullName>
    </recommendedName>
</protein>
<keyword evidence="2" id="KW-1133">Transmembrane helix</keyword>
<dbReference type="Proteomes" id="UP000007799">
    <property type="component" value="Unassembled WGS sequence"/>
</dbReference>